<dbReference type="AlphaFoldDB" id="A0A4U7B9U4"/>
<name>A0A4U7B9U4_9PEZI</name>
<reference evidence="2 3" key="1">
    <citation type="submission" date="2018-02" db="EMBL/GenBank/DDBJ databases">
        <title>Draft genome sequences of Elsinoe sp., causing black scab on jojoba.</title>
        <authorList>
            <person name="Stodart B."/>
            <person name="Jeffress S."/>
            <person name="Ash G."/>
            <person name="Arun Chinnappa K."/>
        </authorList>
    </citation>
    <scope>NUCLEOTIDE SEQUENCE [LARGE SCALE GENOMIC DNA]</scope>
    <source>
        <strain evidence="2 3">Hillstone_2</strain>
    </source>
</reference>
<sequence>MSFFAFAPTGLRAALRKSLLFFLACSLLFILLLEHYQDHARLYGIVLVAIMGGLGWLAIAGCVPMTAVEDMRLQEFHRLTSGSDPDGTIKLLARIAQNADVGDGDGTMLLRRFADDTVELQRSYSTFVRRYQTMIDNVNDRKCTSEVVVNACERTRGSIYHFIKQALDASRTLSAFSDTMTAVMRDMHRKSAKGPNPSER</sequence>
<gene>
    <name evidence="2" type="ORF">C1H76_2700</name>
</gene>
<dbReference type="EMBL" id="PTQR01000033">
    <property type="protein sequence ID" value="TKX25044.1"/>
    <property type="molecule type" value="Genomic_DNA"/>
</dbReference>
<dbReference type="Proteomes" id="UP000308133">
    <property type="component" value="Unassembled WGS sequence"/>
</dbReference>
<comment type="caution">
    <text evidence="2">The sequence shown here is derived from an EMBL/GenBank/DDBJ whole genome shotgun (WGS) entry which is preliminary data.</text>
</comment>
<keyword evidence="1" id="KW-0472">Membrane</keyword>
<feature type="transmembrane region" description="Helical" evidence="1">
    <location>
        <begin position="19"/>
        <end position="36"/>
    </location>
</feature>
<feature type="transmembrane region" description="Helical" evidence="1">
    <location>
        <begin position="42"/>
        <end position="68"/>
    </location>
</feature>
<organism evidence="2 3">
    <name type="scientific">Elsinoe australis</name>
    <dbReference type="NCBI Taxonomy" id="40998"/>
    <lineage>
        <taxon>Eukaryota</taxon>
        <taxon>Fungi</taxon>
        <taxon>Dikarya</taxon>
        <taxon>Ascomycota</taxon>
        <taxon>Pezizomycotina</taxon>
        <taxon>Dothideomycetes</taxon>
        <taxon>Dothideomycetidae</taxon>
        <taxon>Myriangiales</taxon>
        <taxon>Elsinoaceae</taxon>
        <taxon>Elsinoe</taxon>
    </lineage>
</organism>
<keyword evidence="1" id="KW-1133">Transmembrane helix</keyword>
<accession>A0A4U7B9U4</accession>
<evidence type="ECO:0000256" key="1">
    <source>
        <dbReference type="SAM" id="Phobius"/>
    </source>
</evidence>
<evidence type="ECO:0000313" key="3">
    <source>
        <dbReference type="Proteomes" id="UP000308133"/>
    </source>
</evidence>
<evidence type="ECO:0000313" key="2">
    <source>
        <dbReference type="EMBL" id="TKX25044.1"/>
    </source>
</evidence>
<protein>
    <submittedName>
        <fullName evidence="2">Uncharacterized protein</fullName>
    </submittedName>
</protein>
<proteinExistence type="predicted"/>
<keyword evidence="1" id="KW-0812">Transmembrane</keyword>